<accession>A0A366JET1</accession>
<dbReference type="InterPro" id="IPR047650">
    <property type="entry name" value="Transpos_IS110"/>
</dbReference>
<evidence type="ECO:0000256" key="1">
    <source>
        <dbReference type="SAM" id="Coils"/>
    </source>
</evidence>
<feature type="coiled-coil region" evidence="1">
    <location>
        <begin position="2"/>
        <end position="29"/>
    </location>
</feature>
<keyword evidence="1" id="KW-0175">Coiled coil</keyword>
<feature type="domain" description="Transposase IS116/IS110/IS902 C-terminal" evidence="2">
    <location>
        <begin position="27"/>
        <end position="93"/>
    </location>
</feature>
<dbReference type="Proteomes" id="UP000252731">
    <property type="component" value="Unassembled WGS sequence"/>
</dbReference>
<gene>
    <name evidence="3" type="ORF">DFO70_1407</name>
</gene>
<name>A0A366JET1_CYTFI</name>
<sequence>MLLEYQKHLSKFEEEIDALAKDIEEYKIIHSIPKIGEKTAATIISEIAEIERFDHPKKLVAFAGIDPSIFESGKFRGTVNRITKKGSSRLLSIHCIWPLGVLFGIPGKAKRRRN</sequence>
<reference evidence="3 4" key="1">
    <citation type="submission" date="2018-06" db="EMBL/GenBank/DDBJ databases">
        <title>Freshwater and sediment microbial communities from various areas in North America, analyzing microbe dynamics in response to fracking.</title>
        <authorList>
            <person name="Lamendella R."/>
        </authorList>
    </citation>
    <scope>NUCLEOTIDE SEQUENCE [LARGE SCALE GENOMIC DNA]</scope>
    <source>
        <strain evidence="3 4">14_TX</strain>
    </source>
</reference>
<dbReference type="Pfam" id="PF02371">
    <property type="entry name" value="Transposase_20"/>
    <property type="match status" value="1"/>
</dbReference>
<dbReference type="GO" id="GO:0004803">
    <property type="term" value="F:transposase activity"/>
    <property type="evidence" value="ECO:0007669"/>
    <property type="project" value="InterPro"/>
</dbReference>
<dbReference type="AlphaFoldDB" id="A0A366JET1"/>
<evidence type="ECO:0000313" key="4">
    <source>
        <dbReference type="Proteomes" id="UP000252731"/>
    </source>
</evidence>
<dbReference type="GO" id="GO:0003677">
    <property type="term" value="F:DNA binding"/>
    <property type="evidence" value="ECO:0007669"/>
    <property type="project" value="InterPro"/>
</dbReference>
<evidence type="ECO:0000259" key="2">
    <source>
        <dbReference type="Pfam" id="PF02371"/>
    </source>
</evidence>
<comment type="caution">
    <text evidence="3">The sequence shown here is derived from an EMBL/GenBank/DDBJ whole genome shotgun (WGS) entry which is preliminary data.</text>
</comment>
<dbReference type="PANTHER" id="PTHR33055">
    <property type="entry name" value="TRANSPOSASE FOR INSERTION SEQUENCE ELEMENT IS1111A"/>
    <property type="match status" value="1"/>
</dbReference>
<protein>
    <submittedName>
        <fullName evidence="3">Transposase IS116/IS110/IS902 family protein</fullName>
    </submittedName>
</protein>
<dbReference type="InterPro" id="IPR003346">
    <property type="entry name" value="Transposase_20"/>
</dbReference>
<organism evidence="3 4">
    <name type="scientific">Cytobacillus firmus</name>
    <name type="common">Bacillus firmus</name>
    <dbReference type="NCBI Taxonomy" id="1399"/>
    <lineage>
        <taxon>Bacteria</taxon>
        <taxon>Bacillati</taxon>
        <taxon>Bacillota</taxon>
        <taxon>Bacilli</taxon>
        <taxon>Bacillales</taxon>
        <taxon>Bacillaceae</taxon>
        <taxon>Cytobacillus</taxon>
    </lineage>
</organism>
<dbReference type="PANTHER" id="PTHR33055:SF15">
    <property type="entry name" value="TRANSPOSASE-RELATED"/>
    <property type="match status" value="1"/>
</dbReference>
<keyword evidence="4" id="KW-1185">Reference proteome</keyword>
<proteinExistence type="predicted"/>
<dbReference type="EMBL" id="QNSF01000040">
    <property type="protein sequence ID" value="RBP85492.1"/>
    <property type="molecule type" value="Genomic_DNA"/>
</dbReference>
<evidence type="ECO:0000313" key="3">
    <source>
        <dbReference type="EMBL" id="RBP85492.1"/>
    </source>
</evidence>
<dbReference type="GO" id="GO:0006313">
    <property type="term" value="P:DNA transposition"/>
    <property type="evidence" value="ECO:0007669"/>
    <property type="project" value="InterPro"/>
</dbReference>